<name>A0A0A8ZCC0_ARUDO</name>
<proteinExistence type="predicted"/>
<reference evidence="1" key="1">
    <citation type="submission" date="2014-09" db="EMBL/GenBank/DDBJ databases">
        <authorList>
            <person name="Magalhaes I.L.F."/>
            <person name="Oliveira U."/>
            <person name="Santos F.R."/>
            <person name="Vidigal T.H.D.A."/>
            <person name="Brescovit A.D."/>
            <person name="Santos A.J."/>
        </authorList>
    </citation>
    <scope>NUCLEOTIDE SEQUENCE</scope>
    <source>
        <tissue evidence="1">Shoot tissue taken approximately 20 cm above the soil surface</tissue>
    </source>
</reference>
<evidence type="ECO:0000313" key="1">
    <source>
        <dbReference type="EMBL" id="JAD34385.1"/>
    </source>
</evidence>
<dbReference type="AlphaFoldDB" id="A0A0A8ZCC0"/>
<organism evidence="1">
    <name type="scientific">Arundo donax</name>
    <name type="common">Giant reed</name>
    <name type="synonym">Donax arundinaceus</name>
    <dbReference type="NCBI Taxonomy" id="35708"/>
    <lineage>
        <taxon>Eukaryota</taxon>
        <taxon>Viridiplantae</taxon>
        <taxon>Streptophyta</taxon>
        <taxon>Embryophyta</taxon>
        <taxon>Tracheophyta</taxon>
        <taxon>Spermatophyta</taxon>
        <taxon>Magnoliopsida</taxon>
        <taxon>Liliopsida</taxon>
        <taxon>Poales</taxon>
        <taxon>Poaceae</taxon>
        <taxon>PACMAD clade</taxon>
        <taxon>Arundinoideae</taxon>
        <taxon>Arundineae</taxon>
        <taxon>Arundo</taxon>
    </lineage>
</organism>
<protein>
    <submittedName>
        <fullName evidence="1">Uncharacterized protein</fullName>
    </submittedName>
</protein>
<sequence length="59" mass="6518">MRLRSGSDPVSWLLAKFSSFKLVKLLMLGGTGPIRLFLSNRRTWSVAMPPNSAGIEPDN</sequence>
<accession>A0A0A8ZCC0</accession>
<reference evidence="1" key="2">
    <citation type="journal article" date="2015" name="Data Brief">
        <title>Shoot transcriptome of the giant reed, Arundo donax.</title>
        <authorList>
            <person name="Barrero R.A."/>
            <person name="Guerrero F.D."/>
            <person name="Moolhuijzen P."/>
            <person name="Goolsby J.A."/>
            <person name="Tidwell J."/>
            <person name="Bellgard S.E."/>
            <person name="Bellgard M.I."/>
        </authorList>
    </citation>
    <scope>NUCLEOTIDE SEQUENCE</scope>
    <source>
        <tissue evidence="1">Shoot tissue taken approximately 20 cm above the soil surface</tissue>
    </source>
</reference>
<dbReference type="EMBL" id="GBRH01263510">
    <property type="protein sequence ID" value="JAD34385.1"/>
    <property type="molecule type" value="Transcribed_RNA"/>
</dbReference>